<organism evidence="6 7">
    <name type="scientific">Porites evermanni</name>
    <dbReference type="NCBI Taxonomy" id="104178"/>
    <lineage>
        <taxon>Eukaryota</taxon>
        <taxon>Metazoa</taxon>
        <taxon>Cnidaria</taxon>
        <taxon>Anthozoa</taxon>
        <taxon>Hexacorallia</taxon>
        <taxon>Scleractinia</taxon>
        <taxon>Fungiina</taxon>
        <taxon>Poritidae</taxon>
        <taxon>Porites</taxon>
    </lineage>
</organism>
<evidence type="ECO:0000256" key="1">
    <source>
        <dbReference type="ARBA" id="ARBA00022723"/>
    </source>
</evidence>
<evidence type="ECO:0000256" key="3">
    <source>
        <dbReference type="ARBA" id="ARBA00022833"/>
    </source>
</evidence>
<keyword evidence="3 4" id="KW-0862">Zinc</keyword>
<feature type="domain" description="TRAF-type" evidence="5">
    <location>
        <begin position="107"/>
        <end position="161"/>
    </location>
</feature>
<proteinExistence type="predicted"/>
<gene>
    <name evidence="6" type="ORF">PEVE_00019979</name>
</gene>
<evidence type="ECO:0000256" key="2">
    <source>
        <dbReference type="ARBA" id="ARBA00022771"/>
    </source>
</evidence>
<accession>A0ABN8M6N7</accession>
<protein>
    <recommendedName>
        <fullName evidence="5">TRAF-type domain-containing protein</fullName>
    </recommendedName>
</protein>
<dbReference type="PANTHER" id="PTHR10131:SF157">
    <property type="entry name" value="RECEPTOR-ASSOCIATED FACTOR, PUTATIVE-RELATED"/>
    <property type="match status" value="1"/>
</dbReference>
<dbReference type="PROSITE" id="PS50145">
    <property type="entry name" value="ZF_TRAF"/>
    <property type="match status" value="2"/>
</dbReference>
<dbReference type="EMBL" id="CALNXI010000269">
    <property type="protein sequence ID" value="CAH3023652.1"/>
    <property type="molecule type" value="Genomic_DNA"/>
</dbReference>
<dbReference type="InterPro" id="IPR017907">
    <property type="entry name" value="Znf_RING_CS"/>
</dbReference>
<keyword evidence="7" id="KW-1185">Reference proteome</keyword>
<dbReference type="PANTHER" id="PTHR10131">
    <property type="entry name" value="TNF RECEPTOR ASSOCIATED FACTOR"/>
    <property type="match status" value="1"/>
</dbReference>
<dbReference type="SUPFAM" id="SSF49599">
    <property type="entry name" value="TRAF domain-like"/>
    <property type="match status" value="1"/>
</dbReference>
<sequence>MSYPCGYRVPEVDLAIFDENLFCSSCGFVSRLVVQTGLCEHLYCEKCLQGKVLSQVNPVCVKCKKPLQHTQYFPDNCLRREIEGKTVHCRNIAVGCNWSGELKIIDAHQCSCPYRPLRCGNDGCTITVPANQLIQHKEQECPHRQVECEYCGSSMNWDAYQEHEQNCPNVPVTCDRCGKIDIPRGKLFLHSHPFKGDCNRMYCPFRTHGCSCDDLLNRESLLKHLSEGVAGHQLILLSLMESVAQEREAVAPSEGGIGEGLLAVKSEVAAHSWALITHYKKQEELVTDVKALVVVLSEAINGIEQVSLAQTQENAMLRNRVERLEGKVERLEATLLQHDFSLNTLWRFIGELLRLAQRLVSRRLP</sequence>
<keyword evidence="1 4" id="KW-0479">Metal-binding</keyword>
<dbReference type="InterPro" id="IPR001293">
    <property type="entry name" value="Znf_TRAF"/>
</dbReference>
<evidence type="ECO:0000259" key="5">
    <source>
        <dbReference type="PROSITE" id="PS50145"/>
    </source>
</evidence>
<feature type="zinc finger region" description="TRAF-type" evidence="4">
    <location>
        <begin position="163"/>
        <end position="213"/>
    </location>
</feature>
<dbReference type="Proteomes" id="UP001159427">
    <property type="component" value="Unassembled WGS sequence"/>
</dbReference>
<dbReference type="Gene3D" id="3.30.40.10">
    <property type="entry name" value="Zinc/RING finger domain, C3HC4 (zinc finger)"/>
    <property type="match status" value="3"/>
</dbReference>
<dbReference type="Pfam" id="PF02176">
    <property type="entry name" value="zf-TRAF"/>
    <property type="match status" value="1"/>
</dbReference>
<feature type="domain" description="TRAF-type" evidence="5">
    <location>
        <begin position="163"/>
        <end position="213"/>
    </location>
</feature>
<dbReference type="InterPro" id="IPR013083">
    <property type="entry name" value="Znf_RING/FYVE/PHD"/>
</dbReference>
<evidence type="ECO:0000313" key="6">
    <source>
        <dbReference type="EMBL" id="CAH3023652.1"/>
    </source>
</evidence>
<keyword evidence="2 4" id="KW-0863">Zinc-finger</keyword>
<name>A0ABN8M6N7_9CNID</name>
<dbReference type="SUPFAM" id="SSF57850">
    <property type="entry name" value="RING/U-box"/>
    <property type="match status" value="1"/>
</dbReference>
<evidence type="ECO:0000313" key="7">
    <source>
        <dbReference type="Proteomes" id="UP001159427"/>
    </source>
</evidence>
<reference evidence="6 7" key="1">
    <citation type="submission" date="2022-05" db="EMBL/GenBank/DDBJ databases">
        <authorList>
            <consortium name="Genoscope - CEA"/>
            <person name="William W."/>
        </authorList>
    </citation>
    <scope>NUCLEOTIDE SEQUENCE [LARGE SCALE GENOMIC DNA]</scope>
</reference>
<evidence type="ECO:0000256" key="4">
    <source>
        <dbReference type="PROSITE-ProRule" id="PRU00207"/>
    </source>
</evidence>
<comment type="caution">
    <text evidence="6">The sequence shown here is derived from an EMBL/GenBank/DDBJ whole genome shotgun (WGS) entry which is preliminary data.</text>
</comment>
<dbReference type="PROSITE" id="PS00518">
    <property type="entry name" value="ZF_RING_1"/>
    <property type="match status" value="1"/>
</dbReference>
<feature type="zinc finger region" description="TRAF-type" evidence="4">
    <location>
        <begin position="107"/>
        <end position="161"/>
    </location>
</feature>